<dbReference type="AlphaFoldDB" id="A0A512MAD1"/>
<comment type="caution">
    <text evidence="2">The sequence shown here is derived from an EMBL/GenBank/DDBJ whole genome shotgun (WGS) entry which is preliminary data.</text>
</comment>
<protein>
    <recommendedName>
        <fullName evidence="1">Condensation domain-containing protein</fullName>
    </recommendedName>
</protein>
<reference evidence="2 3" key="1">
    <citation type="submission" date="2019-07" db="EMBL/GenBank/DDBJ databases">
        <title>Whole genome shotgun sequence of Brevifollis gellanilyticus NBRC 108608.</title>
        <authorList>
            <person name="Hosoyama A."/>
            <person name="Uohara A."/>
            <person name="Ohji S."/>
            <person name="Ichikawa N."/>
        </authorList>
    </citation>
    <scope>NUCLEOTIDE SEQUENCE [LARGE SCALE GENOMIC DNA]</scope>
    <source>
        <strain evidence="2 3">NBRC 108608</strain>
    </source>
</reference>
<feature type="domain" description="Condensation" evidence="1">
    <location>
        <begin position="26"/>
        <end position="448"/>
    </location>
</feature>
<name>A0A512MAD1_9BACT</name>
<dbReference type="GO" id="GO:0047527">
    <property type="term" value="F:2,3-dihydroxybenzoate-serine ligase activity"/>
    <property type="evidence" value="ECO:0007669"/>
    <property type="project" value="TreeGrafter"/>
</dbReference>
<proteinExistence type="predicted"/>
<organism evidence="2 3">
    <name type="scientific">Brevifollis gellanilyticus</name>
    <dbReference type="NCBI Taxonomy" id="748831"/>
    <lineage>
        <taxon>Bacteria</taxon>
        <taxon>Pseudomonadati</taxon>
        <taxon>Verrucomicrobiota</taxon>
        <taxon>Verrucomicrobiia</taxon>
        <taxon>Verrucomicrobiales</taxon>
        <taxon>Verrucomicrobiaceae</taxon>
    </lineage>
</organism>
<evidence type="ECO:0000313" key="3">
    <source>
        <dbReference type="Proteomes" id="UP000321577"/>
    </source>
</evidence>
<accession>A0A512MAD1</accession>
<sequence>MTIPANDDRRERLKQWLSSGKASLHPLSFPQRELWEASPAPVADPSNTICSLIEIKGPITEKDCRAAMQLVVNRHEVMRLSFLPGKGQAVQMVQTESEPVMGFRDVPSTWSLDDVAAGAQEVFETPFDLVKGPLYRLEVVRRGPSDHVLVGAMHHAISDGWTLCNLVQDLYSAYVQVMLGVKDGLPPVPMSYMAWGTAERATWQPALLAQRAAFWKPHLEGSKDLFANRLTSPVESHRLQRRALHIPAELGVAVRDLARRTGGTLYSTLLTAFQITLSRWTGETDIVVGTPIANRTRQEVRETMGYFAGVVPIRGQVDESRTFSDSLRAVHQTTVDCFSNVMPFAELVSAVNPTRIPGRNPIYQVRFALQNQPMPDISVAGFSAKLKIYSTGTPRFDLACEVTEEGDAMEVAWLFRQEGFEASEIEHLHAQYLSILTSACASPDTPVAS</sequence>
<keyword evidence="3" id="KW-1185">Reference proteome</keyword>
<evidence type="ECO:0000259" key="1">
    <source>
        <dbReference type="Pfam" id="PF00668"/>
    </source>
</evidence>
<dbReference type="SUPFAM" id="SSF52777">
    <property type="entry name" value="CoA-dependent acyltransferases"/>
    <property type="match status" value="2"/>
</dbReference>
<dbReference type="PANTHER" id="PTHR45527">
    <property type="entry name" value="NONRIBOSOMAL PEPTIDE SYNTHETASE"/>
    <property type="match status" value="1"/>
</dbReference>
<dbReference type="Gene3D" id="3.30.559.30">
    <property type="entry name" value="Nonribosomal peptide synthetase, condensation domain"/>
    <property type="match status" value="1"/>
</dbReference>
<dbReference type="OrthoDB" id="51171at2"/>
<dbReference type="Gene3D" id="3.30.559.10">
    <property type="entry name" value="Chloramphenicol acetyltransferase-like domain"/>
    <property type="match status" value="1"/>
</dbReference>
<dbReference type="GO" id="GO:0005829">
    <property type="term" value="C:cytosol"/>
    <property type="evidence" value="ECO:0007669"/>
    <property type="project" value="TreeGrafter"/>
</dbReference>
<dbReference type="GO" id="GO:0031177">
    <property type="term" value="F:phosphopantetheine binding"/>
    <property type="evidence" value="ECO:0007669"/>
    <property type="project" value="TreeGrafter"/>
</dbReference>
<dbReference type="InterPro" id="IPR023213">
    <property type="entry name" value="CAT-like_dom_sf"/>
</dbReference>
<dbReference type="GO" id="GO:0043041">
    <property type="term" value="P:amino acid activation for nonribosomal peptide biosynthetic process"/>
    <property type="evidence" value="ECO:0007669"/>
    <property type="project" value="TreeGrafter"/>
</dbReference>
<dbReference type="InterPro" id="IPR001242">
    <property type="entry name" value="Condensation_dom"/>
</dbReference>
<dbReference type="RefSeq" id="WP_146851269.1">
    <property type="nucleotide sequence ID" value="NZ_BKAG01000020.1"/>
</dbReference>
<dbReference type="Pfam" id="PF00668">
    <property type="entry name" value="Condensation"/>
    <property type="match status" value="1"/>
</dbReference>
<dbReference type="PANTHER" id="PTHR45527:SF1">
    <property type="entry name" value="FATTY ACID SYNTHASE"/>
    <property type="match status" value="1"/>
</dbReference>
<dbReference type="GO" id="GO:0009239">
    <property type="term" value="P:enterobactin biosynthetic process"/>
    <property type="evidence" value="ECO:0007669"/>
    <property type="project" value="TreeGrafter"/>
</dbReference>
<dbReference type="GO" id="GO:0009366">
    <property type="term" value="C:enterobactin synthetase complex"/>
    <property type="evidence" value="ECO:0007669"/>
    <property type="project" value="TreeGrafter"/>
</dbReference>
<evidence type="ECO:0000313" key="2">
    <source>
        <dbReference type="EMBL" id="GEP43696.1"/>
    </source>
</evidence>
<dbReference type="Proteomes" id="UP000321577">
    <property type="component" value="Unassembled WGS sequence"/>
</dbReference>
<dbReference type="CDD" id="cd19531">
    <property type="entry name" value="LCL_NRPS-like"/>
    <property type="match status" value="1"/>
</dbReference>
<gene>
    <name evidence="2" type="ORF">BGE01nite_29870</name>
</gene>
<dbReference type="EMBL" id="BKAG01000020">
    <property type="protein sequence ID" value="GEP43696.1"/>
    <property type="molecule type" value="Genomic_DNA"/>
</dbReference>